<organism evidence="9">
    <name type="scientific">Oryza punctata</name>
    <name type="common">Red rice</name>
    <dbReference type="NCBI Taxonomy" id="4537"/>
    <lineage>
        <taxon>Eukaryota</taxon>
        <taxon>Viridiplantae</taxon>
        <taxon>Streptophyta</taxon>
        <taxon>Embryophyta</taxon>
        <taxon>Tracheophyta</taxon>
        <taxon>Spermatophyta</taxon>
        <taxon>Magnoliopsida</taxon>
        <taxon>Liliopsida</taxon>
        <taxon>Poales</taxon>
        <taxon>Poaceae</taxon>
        <taxon>BOP clade</taxon>
        <taxon>Oryzoideae</taxon>
        <taxon>Oryzeae</taxon>
        <taxon>Oryzinae</taxon>
        <taxon>Oryza</taxon>
    </lineage>
</organism>
<evidence type="ECO:0000256" key="3">
    <source>
        <dbReference type="ARBA" id="ARBA00022833"/>
    </source>
</evidence>
<sequence length="505" mass="56894">MDAYEATKVVFARFQALEPNLAPNIIGILLTKDNNGMDMIRLACGPDNLLQSIIAKVRTDLTNKPSSHVASRGFLFDIGEEASFSVDKVGCDESEKFIPKEYDWRLLVGDNHHQSFLSSTVDTSRWKACLYSQSGVTMHLGSEDMQKYSSRPTHVDQSDLTDNPSARQIYLTFPPDSIFNEEDVCNYFSMYGMVQDVRIPYQEKRMFGFVTFTYQKTVKLILARGNPHYICDARVLVKPYKEKEKVSNKFRHQPHQSDFVGCMNPNRLLYSRGPFHLLQQQIGPRILYRDMASHEAFLRMKQDEQQRVTELQRRCLMRLPLLNLQNWGHHLSSPMGSHVPLGQIDNRCNVNGNDNPIHLEEATIRDNKLKNEFVMREIASTAISTEAKRTVNSREEGKREFGPRTATPNDACGFLESGMEYNLPSSPFSSPTKASNVAAAAHTSNISSNISPHKVASSLFPPTSTLELPPTTHASFMCQDSPLGKELLDCETTHGKEGEQGGGKH</sequence>
<dbReference type="EnsemblPlants" id="OPUNC11G01320.1">
    <property type="protein sequence ID" value="OPUNC11G01320.1"/>
    <property type="gene ID" value="OPUNC11G01320"/>
</dbReference>
<dbReference type="eggNOG" id="ENOG502QWIK">
    <property type="taxonomic scope" value="Eukaryota"/>
</dbReference>
<dbReference type="Gramene" id="OPUNC11G01320.1">
    <property type="protein sequence ID" value="OPUNC11G01320.1"/>
    <property type="gene ID" value="OPUNC11G01320"/>
</dbReference>
<dbReference type="FunFam" id="3.30.70.330:FF:000678">
    <property type="entry name" value="zinc finger CCCH domain-containing protein 53-like isoform X2"/>
    <property type="match status" value="1"/>
</dbReference>
<dbReference type="SMART" id="SM00360">
    <property type="entry name" value="RRM"/>
    <property type="match status" value="1"/>
</dbReference>
<evidence type="ECO:0000313" key="9">
    <source>
        <dbReference type="EnsemblPlants" id="OPUNC11G01320.1"/>
    </source>
</evidence>
<accession>A0A0E0MBX3</accession>
<evidence type="ECO:0000256" key="1">
    <source>
        <dbReference type="ARBA" id="ARBA00022723"/>
    </source>
</evidence>
<dbReference type="InterPro" id="IPR034365">
    <property type="entry name" value="AtC3H46-like_RRM"/>
</dbReference>
<keyword evidence="4 6" id="KW-0694">RNA-binding</keyword>
<dbReference type="SUPFAM" id="SSF54928">
    <property type="entry name" value="RNA-binding domain, RBD"/>
    <property type="match status" value="1"/>
</dbReference>
<feature type="compositionally biased region" description="Basic and acidic residues" evidence="7">
    <location>
        <begin position="386"/>
        <end position="402"/>
    </location>
</feature>
<reference evidence="9" key="1">
    <citation type="submission" date="2015-04" db="UniProtKB">
        <authorList>
            <consortium name="EnsemblPlants"/>
        </authorList>
    </citation>
    <scope>IDENTIFICATION</scope>
</reference>
<dbReference type="CDD" id="cd12458">
    <property type="entry name" value="RRM_AtC3H46_like"/>
    <property type="match status" value="1"/>
</dbReference>
<feature type="region of interest" description="Disordered" evidence="7">
    <location>
        <begin position="386"/>
        <end position="409"/>
    </location>
</feature>
<dbReference type="AlphaFoldDB" id="A0A0E0MBX3"/>
<dbReference type="InterPro" id="IPR012677">
    <property type="entry name" value="Nucleotide-bd_a/b_plait_sf"/>
</dbReference>
<name>A0A0E0MBX3_ORYPU</name>
<evidence type="ECO:0000256" key="7">
    <source>
        <dbReference type="SAM" id="MobiDB-lite"/>
    </source>
</evidence>
<dbReference type="OMA" id="YDWRLPI"/>
<dbReference type="GO" id="GO:0003677">
    <property type="term" value="F:DNA binding"/>
    <property type="evidence" value="ECO:0007669"/>
    <property type="project" value="UniProtKB-KW"/>
</dbReference>
<proteinExistence type="predicted"/>
<dbReference type="PROSITE" id="PS50102">
    <property type="entry name" value="RRM"/>
    <property type="match status" value="1"/>
</dbReference>
<keyword evidence="2" id="KW-0863">Zinc-finger</keyword>
<dbReference type="HOGENOM" id="CLU_028778_1_0_1"/>
<protein>
    <recommendedName>
        <fullName evidence="8">RRM domain-containing protein</fullName>
    </recommendedName>
</protein>
<keyword evidence="5" id="KW-0238">DNA-binding</keyword>
<dbReference type="PANTHER" id="PTHR24009">
    <property type="entry name" value="RNA-BINDING (RRM/RBD/RNP MOTIFS)"/>
    <property type="match status" value="1"/>
</dbReference>
<dbReference type="Gene3D" id="3.30.70.330">
    <property type="match status" value="1"/>
</dbReference>
<dbReference type="InterPro" id="IPR056276">
    <property type="entry name" value="AtC3H46-like_PABC-like"/>
</dbReference>
<dbReference type="InterPro" id="IPR000504">
    <property type="entry name" value="RRM_dom"/>
</dbReference>
<keyword evidence="3" id="KW-0862">Zinc</keyword>
<dbReference type="GO" id="GO:0003723">
    <property type="term" value="F:RNA binding"/>
    <property type="evidence" value="ECO:0007669"/>
    <property type="project" value="UniProtKB-UniRule"/>
</dbReference>
<keyword evidence="10" id="KW-1185">Reference proteome</keyword>
<evidence type="ECO:0000313" key="10">
    <source>
        <dbReference type="Proteomes" id="UP000026962"/>
    </source>
</evidence>
<evidence type="ECO:0000256" key="5">
    <source>
        <dbReference type="ARBA" id="ARBA00023125"/>
    </source>
</evidence>
<dbReference type="GO" id="GO:0008270">
    <property type="term" value="F:zinc ion binding"/>
    <property type="evidence" value="ECO:0007669"/>
    <property type="project" value="UniProtKB-KW"/>
</dbReference>
<dbReference type="Proteomes" id="UP000026962">
    <property type="component" value="Chromosome 11"/>
</dbReference>
<feature type="domain" description="RRM" evidence="8">
    <location>
        <begin position="167"/>
        <end position="243"/>
    </location>
</feature>
<reference evidence="9" key="2">
    <citation type="submission" date="2018-05" db="EMBL/GenBank/DDBJ databases">
        <title>OpunRS2 (Oryza punctata Reference Sequence Version 2).</title>
        <authorList>
            <person name="Zhang J."/>
            <person name="Kudrna D."/>
            <person name="Lee S."/>
            <person name="Talag J."/>
            <person name="Welchert J."/>
            <person name="Wing R.A."/>
        </authorList>
    </citation>
    <scope>NUCLEOTIDE SEQUENCE [LARGE SCALE GENOMIC DNA]</scope>
</reference>
<dbReference type="Pfam" id="PF23182">
    <property type="entry name" value="PABC_AtC3H46"/>
    <property type="match status" value="1"/>
</dbReference>
<evidence type="ECO:0000256" key="6">
    <source>
        <dbReference type="PROSITE-ProRule" id="PRU00176"/>
    </source>
</evidence>
<evidence type="ECO:0000256" key="4">
    <source>
        <dbReference type="ARBA" id="ARBA00022884"/>
    </source>
</evidence>
<evidence type="ECO:0000256" key="2">
    <source>
        <dbReference type="ARBA" id="ARBA00022771"/>
    </source>
</evidence>
<dbReference type="InterPro" id="IPR035979">
    <property type="entry name" value="RBD_domain_sf"/>
</dbReference>
<keyword evidence="1" id="KW-0479">Metal-binding</keyword>
<dbReference type="STRING" id="4537.A0A0E0MBX3"/>
<dbReference type="PANTHER" id="PTHR24009:SF17">
    <property type="entry name" value="C3H1-TYPE DOMAIN-CONTAINING PROTEIN"/>
    <property type="match status" value="1"/>
</dbReference>
<evidence type="ECO:0000259" key="8">
    <source>
        <dbReference type="PROSITE" id="PS50102"/>
    </source>
</evidence>